<dbReference type="EMBL" id="GFDF01001863">
    <property type="protein sequence ID" value="JAV12221.1"/>
    <property type="molecule type" value="Transcribed_RNA"/>
</dbReference>
<evidence type="ECO:0000256" key="9">
    <source>
        <dbReference type="ARBA" id="ARBA00022827"/>
    </source>
</evidence>
<comment type="subcellular location">
    <subcellularLocation>
        <location evidence="3 13">Mitochondrion matrix</location>
    </subcellularLocation>
</comment>
<evidence type="ECO:0000259" key="14">
    <source>
        <dbReference type="Pfam" id="PF01712"/>
    </source>
</evidence>
<dbReference type="FunFam" id="3.40.50.300:FF:001768">
    <property type="entry name" value="NADH dehydrogenase [ubiquinone] 1 alpha subcomplex subunit 10, mitochondrial"/>
    <property type="match status" value="1"/>
</dbReference>
<evidence type="ECO:0000256" key="10">
    <source>
        <dbReference type="ARBA" id="ARBA00022946"/>
    </source>
</evidence>
<keyword evidence="7 13" id="KW-0285">Flavoprotein</keyword>
<dbReference type="InterPro" id="IPR015828">
    <property type="entry name" value="NDUFA10"/>
</dbReference>
<dbReference type="SUPFAM" id="SSF52540">
    <property type="entry name" value="P-loop containing nucleoside triphosphate hydrolases"/>
    <property type="match status" value="1"/>
</dbReference>
<evidence type="ECO:0000256" key="11">
    <source>
        <dbReference type="ARBA" id="ARBA00022982"/>
    </source>
</evidence>
<evidence type="ECO:0000313" key="15">
    <source>
        <dbReference type="EMBL" id="JAV12221.1"/>
    </source>
</evidence>
<evidence type="ECO:0000256" key="8">
    <source>
        <dbReference type="ARBA" id="ARBA00022660"/>
    </source>
</evidence>
<evidence type="ECO:0000256" key="4">
    <source>
        <dbReference type="ARBA" id="ARBA00008606"/>
    </source>
</evidence>
<dbReference type="Pfam" id="PF01712">
    <property type="entry name" value="dNK"/>
    <property type="match status" value="1"/>
</dbReference>
<comment type="similarity">
    <text evidence="4 13">Belongs to the complex I NDUFA10 subunit family.</text>
</comment>
<organism evidence="15">
    <name type="scientific">Nyssomyia neivai</name>
    <dbReference type="NCBI Taxonomy" id="330878"/>
    <lineage>
        <taxon>Eukaryota</taxon>
        <taxon>Metazoa</taxon>
        <taxon>Ecdysozoa</taxon>
        <taxon>Arthropoda</taxon>
        <taxon>Hexapoda</taxon>
        <taxon>Insecta</taxon>
        <taxon>Pterygota</taxon>
        <taxon>Neoptera</taxon>
        <taxon>Endopterygota</taxon>
        <taxon>Diptera</taxon>
        <taxon>Nematocera</taxon>
        <taxon>Psychodoidea</taxon>
        <taxon>Psychodidae</taxon>
        <taxon>Nyssomyia</taxon>
    </lineage>
</organism>
<dbReference type="Gene3D" id="3.40.50.300">
    <property type="entry name" value="P-loop containing nucleotide triphosphate hydrolases"/>
    <property type="match status" value="1"/>
</dbReference>
<dbReference type="PANTHER" id="PTHR10513:SF15">
    <property type="entry name" value="NADH DEHYDROGENASE [UBIQUINONE] 1 ALPHA SUBCOMPLEX SUBUNIT 10, MITOCHONDRIAL"/>
    <property type="match status" value="1"/>
</dbReference>
<dbReference type="GO" id="GO:0005759">
    <property type="term" value="C:mitochondrial matrix"/>
    <property type="evidence" value="ECO:0007669"/>
    <property type="project" value="UniProtKB-SubCell"/>
</dbReference>
<evidence type="ECO:0000256" key="13">
    <source>
        <dbReference type="PIRNR" id="PIRNR000543"/>
    </source>
</evidence>
<keyword evidence="9 13" id="KW-0274">FAD</keyword>
<dbReference type="AlphaFoldDB" id="A0A1L8E0J4"/>
<keyword evidence="12 13" id="KW-0496">Mitochondrion</keyword>
<accession>A0A1L8E0J4</accession>
<evidence type="ECO:0000256" key="12">
    <source>
        <dbReference type="ARBA" id="ARBA00023128"/>
    </source>
</evidence>
<dbReference type="InterPro" id="IPR050566">
    <property type="entry name" value="Deoxyribonucleoside_kinase"/>
</dbReference>
<evidence type="ECO:0000256" key="3">
    <source>
        <dbReference type="ARBA" id="ARBA00004305"/>
    </source>
</evidence>
<evidence type="ECO:0000256" key="1">
    <source>
        <dbReference type="ARBA" id="ARBA00001974"/>
    </source>
</evidence>
<evidence type="ECO:0000256" key="7">
    <source>
        <dbReference type="ARBA" id="ARBA00022630"/>
    </source>
</evidence>
<proteinExistence type="inferred from homology"/>
<comment type="function">
    <text evidence="2 13">Accessory subunit of the mitochondrial membrane respiratory chain NADH dehydrogenase (Complex I), that is believed not to be involved in catalysis. Complex I functions in the transfer of electrons from NADH to the respiratory chain. The immediate electron acceptor for the enzyme is believed to be ubiquinone.</text>
</comment>
<feature type="domain" description="Deoxynucleoside kinase" evidence="14">
    <location>
        <begin position="76"/>
        <end position="306"/>
    </location>
</feature>
<keyword evidence="11 13" id="KW-0249">Electron transport</keyword>
<keyword evidence="6 13" id="KW-0813">Transport</keyword>
<dbReference type="InterPro" id="IPR031314">
    <property type="entry name" value="DNK_dom"/>
</dbReference>
<dbReference type="GO" id="GO:0006120">
    <property type="term" value="P:mitochondrial electron transport, NADH to ubiquinone"/>
    <property type="evidence" value="ECO:0007669"/>
    <property type="project" value="InterPro"/>
</dbReference>
<keyword evidence="10" id="KW-0809">Transit peptide</keyword>
<reference evidence="15" key="1">
    <citation type="submission" date="2016-12" db="EMBL/GenBank/DDBJ databases">
        <title>An insight into the sialome and mialome of the sand fly, Nyssomyia neivai.</title>
        <authorList>
            <person name="Sebastian V."/>
            <person name="Goulart T.M."/>
            <person name="Oliveira W."/>
            <person name="Calvo E."/>
            <person name="Oliveira L.F."/>
            <person name="Pinto M.C."/>
            <person name="Rosselino A.M."/>
            <person name="Ribeiro J.M."/>
        </authorList>
    </citation>
    <scope>NUCLEOTIDE SEQUENCE</scope>
</reference>
<comment type="cofactor">
    <cofactor evidence="1 13">
        <name>FAD</name>
        <dbReference type="ChEBI" id="CHEBI:57692"/>
    </cofactor>
</comment>
<keyword evidence="15" id="KW-0830">Ubiquinone</keyword>
<evidence type="ECO:0000256" key="5">
    <source>
        <dbReference type="ARBA" id="ARBA00017279"/>
    </source>
</evidence>
<dbReference type="PANTHER" id="PTHR10513">
    <property type="entry name" value="DEOXYNUCLEOSIDE KINASE"/>
    <property type="match status" value="1"/>
</dbReference>
<evidence type="ECO:0000256" key="2">
    <source>
        <dbReference type="ARBA" id="ARBA00003195"/>
    </source>
</evidence>
<protein>
    <recommendedName>
        <fullName evidence="5 13">NADH dehydrogenase [ubiquinone] 1 alpha subcomplex subunit 10, mitochondrial</fullName>
    </recommendedName>
</protein>
<name>A0A1L8E0J4_9DIPT</name>
<sequence>MAGVLRFSVGRLVPAAVKPAVLPAVQQKCNISGKSIRGSQKLVKPPPYPYKTKKYGFLQAIFDHTRKRFDDNTKIIVVEGPPAAGKSKFAKELADELEMRYMPEANMDMYYINSYGYDLRKMDPELPASLKSYDEKDFCRHPKHDNAAAFQFNMYVLRFWQYVEALEHLLNTGQGVVLDRCCYSDMVFIEAMAKNGYISKGARSFYHEIRQNTIQELMKPHLVVYLDVSLEQTKKNLKARALAHEANSPALSDAYLRDIESFYKQVYLKEISTHAELLVYDWNEGGDSEVVVEDIERINFDRFDKHDPKQKDWRENLNLEWDWNNRRMKYSVQKNILEGLFNVPRLDVPEVLVNAEDSKQGYDVLETTPGMKYVDGFNPEQGDKVMWKF</sequence>
<evidence type="ECO:0000256" key="6">
    <source>
        <dbReference type="ARBA" id="ARBA00022448"/>
    </source>
</evidence>
<dbReference type="PIRSF" id="PIRSF000543">
    <property type="entry name" value="NADH_UQ_42KD"/>
    <property type="match status" value="1"/>
</dbReference>
<keyword evidence="8 13" id="KW-0679">Respiratory chain</keyword>
<dbReference type="InterPro" id="IPR027417">
    <property type="entry name" value="P-loop_NTPase"/>
</dbReference>